<proteinExistence type="inferred from homology"/>
<dbReference type="RefSeq" id="WP_262393988.1">
    <property type="nucleotide sequence ID" value="NZ_JACRTD010000001.1"/>
</dbReference>
<evidence type="ECO:0000256" key="8">
    <source>
        <dbReference type="ARBA" id="ARBA00022884"/>
    </source>
</evidence>
<evidence type="ECO:0000313" key="13">
    <source>
        <dbReference type="EMBL" id="MBC8584136.1"/>
    </source>
</evidence>
<dbReference type="Gene3D" id="3.30.460.10">
    <property type="entry name" value="Beta Polymerase, domain 2"/>
    <property type="match status" value="1"/>
</dbReference>
<organism evidence="13 14">
    <name type="scientific">Youxingia wuxianensis</name>
    <dbReference type="NCBI Taxonomy" id="2763678"/>
    <lineage>
        <taxon>Bacteria</taxon>
        <taxon>Bacillati</taxon>
        <taxon>Bacillota</taxon>
        <taxon>Clostridia</taxon>
        <taxon>Eubacteriales</taxon>
        <taxon>Oscillospiraceae</taxon>
        <taxon>Youxingia</taxon>
    </lineage>
</organism>
<evidence type="ECO:0000256" key="7">
    <source>
        <dbReference type="ARBA" id="ARBA00022842"/>
    </source>
</evidence>
<dbReference type="Proteomes" id="UP000623678">
    <property type="component" value="Unassembled WGS sequence"/>
</dbReference>
<dbReference type="InterPro" id="IPR002646">
    <property type="entry name" value="PolA_pol_head_dom"/>
</dbReference>
<dbReference type="SUPFAM" id="SSF81891">
    <property type="entry name" value="Poly A polymerase C-terminal region-like"/>
    <property type="match status" value="1"/>
</dbReference>
<keyword evidence="6" id="KW-0547">Nucleotide-binding</keyword>
<evidence type="ECO:0000256" key="1">
    <source>
        <dbReference type="ARBA" id="ARBA00001946"/>
    </source>
</evidence>
<keyword evidence="4" id="KW-0548">Nucleotidyltransferase</keyword>
<dbReference type="GO" id="GO:0000166">
    <property type="term" value="F:nucleotide binding"/>
    <property type="evidence" value="ECO:0007669"/>
    <property type="project" value="UniProtKB-KW"/>
</dbReference>
<keyword evidence="7" id="KW-0460">Magnesium</keyword>
<keyword evidence="14" id="KW-1185">Reference proteome</keyword>
<accession>A0A926ELZ1</accession>
<feature type="domain" description="Poly A polymerase head" evidence="10">
    <location>
        <begin position="23"/>
        <end position="145"/>
    </location>
</feature>
<dbReference type="GO" id="GO:0008033">
    <property type="term" value="P:tRNA processing"/>
    <property type="evidence" value="ECO:0007669"/>
    <property type="project" value="UniProtKB-KW"/>
</dbReference>
<keyword evidence="8 9" id="KW-0694">RNA-binding</keyword>
<dbReference type="EMBL" id="JACRTD010000001">
    <property type="protein sequence ID" value="MBC8584136.1"/>
    <property type="molecule type" value="Genomic_DNA"/>
</dbReference>
<dbReference type="Gene3D" id="1.10.3090.10">
    <property type="entry name" value="cca-adding enzyme, domain 2"/>
    <property type="match status" value="1"/>
</dbReference>
<keyword evidence="2 9" id="KW-0808">Transferase</keyword>
<keyword evidence="3" id="KW-0819">tRNA processing</keyword>
<gene>
    <name evidence="13" type="ORF">H8705_00870</name>
</gene>
<reference evidence="13" key="1">
    <citation type="submission" date="2020-08" db="EMBL/GenBank/DDBJ databases">
        <title>Genome public.</title>
        <authorList>
            <person name="Liu C."/>
            <person name="Sun Q."/>
        </authorList>
    </citation>
    <scope>NUCLEOTIDE SEQUENCE</scope>
    <source>
        <strain evidence="13">NSJ-64</strain>
    </source>
</reference>
<dbReference type="Pfam" id="PF12627">
    <property type="entry name" value="PolyA_pol_RNAbd"/>
    <property type="match status" value="1"/>
</dbReference>
<evidence type="ECO:0000313" key="14">
    <source>
        <dbReference type="Proteomes" id="UP000623678"/>
    </source>
</evidence>
<evidence type="ECO:0000256" key="5">
    <source>
        <dbReference type="ARBA" id="ARBA00022723"/>
    </source>
</evidence>
<dbReference type="PANTHER" id="PTHR46173">
    <property type="entry name" value="CCA TRNA NUCLEOTIDYLTRANSFERASE 1, MITOCHONDRIAL"/>
    <property type="match status" value="1"/>
</dbReference>
<comment type="cofactor">
    <cofactor evidence="1">
        <name>Mg(2+)</name>
        <dbReference type="ChEBI" id="CHEBI:18420"/>
    </cofactor>
</comment>
<dbReference type="InterPro" id="IPR043519">
    <property type="entry name" value="NT_sf"/>
</dbReference>
<dbReference type="Pfam" id="PF01743">
    <property type="entry name" value="PolyA_pol"/>
    <property type="match status" value="1"/>
</dbReference>
<evidence type="ECO:0000256" key="6">
    <source>
        <dbReference type="ARBA" id="ARBA00022741"/>
    </source>
</evidence>
<dbReference type="Gene3D" id="1.10.246.80">
    <property type="match status" value="1"/>
</dbReference>
<dbReference type="GO" id="GO:0000049">
    <property type="term" value="F:tRNA binding"/>
    <property type="evidence" value="ECO:0007669"/>
    <property type="project" value="TreeGrafter"/>
</dbReference>
<sequence length="443" mass="50387">MKITLTPTIEQVINKLESAGFEAFVVGGCVRDSLLGKRPHDWDVCTDALPAQVISCFNGWPVIETGLKHGTVTVIIQGFPVEITTYRTESGYSDARRPDQVTFVRKLEEDLGRRDFTINAMAYHPRKGLKDLFGGQEDLHRGIIRCVGSARRRFEEDALRILRALRFASVFGFSLEKETAQAVNLCKERLAMIAPERIRTELDQMLCGQGVLDILLAYSPVLQVILPEIGEMRGFEQRSPYHVYDIWEHTARSTASVQAQRILRLTMLLHDIGKPSCFTEEGGEGHFYGHDRKSAQMAGEILRRLKYDNETLEKVVQLVGRHGDCFPAQPVPIKRRLNRMGEEQFWRLLEVKRADILAQAPDKQPLRLAQLEEIRFVLQKLLAEKECFSRKELRVSGTDLIDIGIPQGPKIGELLSDLLEKVIEEELPNEKQALLNYVRELSK</sequence>
<evidence type="ECO:0000256" key="2">
    <source>
        <dbReference type="ARBA" id="ARBA00022679"/>
    </source>
</evidence>
<dbReference type="InterPro" id="IPR050264">
    <property type="entry name" value="Bact_CCA-adding_enz_type3_sf"/>
</dbReference>
<dbReference type="GO" id="GO:0046872">
    <property type="term" value="F:metal ion binding"/>
    <property type="evidence" value="ECO:0007669"/>
    <property type="project" value="UniProtKB-KW"/>
</dbReference>
<dbReference type="CDD" id="cd05398">
    <property type="entry name" value="NT_ClassII-CCAase"/>
    <property type="match status" value="1"/>
</dbReference>
<keyword evidence="5" id="KW-0479">Metal-binding</keyword>
<feature type="domain" description="CCA-adding enzyme C-terminal" evidence="12">
    <location>
        <begin position="297"/>
        <end position="437"/>
    </location>
</feature>
<name>A0A926ELZ1_9FIRM</name>
<evidence type="ECO:0000259" key="10">
    <source>
        <dbReference type="Pfam" id="PF01743"/>
    </source>
</evidence>
<evidence type="ECO:0000259" key="11">
    <source>
        <dbReference type="Pfam" id="PF12627"/>
    </source>
</evidence>
<evidence type="ECO:0000256" key="3">
    <source>
        <dbReference type="ARBA" id="ARBA00022694"/>
    </source>
</evidence>
<dbReference type="InterPro" id="IPR032810">
    <property type="entry name" value="CCA-adding_enz_C"/>
</dbReference>
<dbReference type="SUPFAM" id="SSF81301">
    <property type="entry name" value="Nucleotidyltransferase"/>
    <property type="match status" value="1"/>
</dbReference>
<dbReference type="Pfam" id="PF13735">
    <property type="entry name" value="tRNA_NucTran2_2"/>
    <property type="match status" value="1"/>
</dbReference>
<comment type="similarity">
    <text evidence="9">Belongs to the tRNA nucleotidyltransferase/poly(A) polymerase family.</text>
</comment>
<dbReference type="InterPro" id="IPR032828">
    <property type="entry name" value="PolyA_RNA-bd"/>
</dbReference>
<dbReference type="AlphaFoldDB" id="A0A926ELZ1"/>
<feature type="domain" description="tRNA nucleotidyltransferase/poly(A) polymerase RNA and SrmB- binding" evidence="11">
    <location>
        <begin position="172"/>
        <end position="229"/>
    </location>
</feature>
<comment type="caution">
    <text evidence="13">The sequence shown here is derived from an EMBL/GenBank/DDBJ whole genome shotgun (WGS) entry which is preliminary data.</text>
</comment>
<evidence type="ECO:0000256" key="9">
    <source>
        <dbReference type="RuleBase" id="RU003953"/>
    </source>
</evidence>
<protein>
    <submittedName>
        <fullName evidence="13">HD domain-containing protein</fullName>
    </submittedName>
</protein>
<evidence type="ECO:0000259" key="12">
    <source>
        <dbReference type="Pfam" id="PF13735"/>
    </source>
</evidence>
<dbReference type="PANTHER" id="PTHR46173:SF1">
    <property type="entry name" value="CCA TRNA NUCLEOTIDYLTRANSFERASE 1, MITOCHONDRIAL"/>
    <property type="match status" value="1"/>
</dbReference>
<evidence type="ECO:0000256" key="4">
    <source>
        <dbReference type="ARBA" id="ARBA00022695"/>
    </source>
</evidence>
<dbReference type="GO" id="GO:0016779">
    <property type="term" value="F:nucleotidyltransferase activity"/>
    <property type="evidence" value="ECO:0007669"/>
    <property type="project" value="UniProtKB-KW"/>
</dbReference>